<name>A0A9P2G6R2_CLOBO</name>
<dbReference type="AlphaFoldDB" id="A0A9P2G6R2"/>
<organism evidence="1 2">
    <name type="scientific">Clostridium botulinum D str. 1873</name>
    <dbReference type="NCBI Taxonomy" id="592027"/>
    <lineage>
        <taxon>Bacteria</taxon>
        <taxon>Bacillati</taxon>
        <taxon>Bacillota</taxon>
        <taxon>Clostridia</taxon>
        <taxon>Eubacteriales</taxon>
        <taxon>Clostridiaceae</taxon>
        <taxon>Clostridium</taxon>
    </lineage>
</organism>
<gene>
    <name evidence="1" type="ORF">CLG_B1384</name>
</gene>
<proteinExistence type="predicted"/>
<dbReference type="EMBL" id="ACSJ01000007">
    <property type="protein sequence ID" value="EES91051.1"/>
    <property type="molecule type" value="Genomic_DNA"/>
</dbReference>
<comment type="caution">
    <text evidence="1">The sequence shown here is derived from an EMBL/GenBank/DDBJ whole genome shotgun (WGS) entry which is preliminary data.</text>
</comment>
<evidence type="ECO:0000313" key="2">
    <source>
        <dbReference type="Proteomes" id="UP000006160"/>
    </source>
</evidence>
<evidence type="ECO:0000313" key="1">
    <source>
        <dbReference type="EMBL" id="EES91051.1"/>
    </source>
</evidence>
<dbReference type="Proteomes" id="UP000006160">
    <property type="component" value="Unassembled WGS sequence"/>
</dbReference>
<reference evidence="1 2" key="1">
    <citation type="submission" date="2009-10" db="EMBL/GenBank/DDBJ databases">
        <authorList>
            <person name="Shrivastava S."/>
            <person name="Brinkac L.B."/>
            <person name="Brown J.L."/>
            <person name="Bruce D.B."/>
            <person name="Detter C."/>
            <person name="Green L.D."/>
            <person name="Munk C.A."/>
            <person name="Rogers Y.C."/>
            <person name="Tapia R."/>
            <person name="Saunders E.S."/>
            <person name="Sims D.R."/>
            <person name="Smith L.A."/>
            <person name="Smith T.J."/>
            <person name="Sutton G."/>
            <person name="Brettin T."/>
        </authorList>
    </citation>
    <scope>NUCLEOTIDE SEQUENCE [LARGE SCALE GENOMIC DNA]</scope>
    <source>
        <strain evidence="2">D str. 1873</strain>
    </source>
</reference>
<sequence length="43" mass="5112">MKKGKNKILFDKINRIGGKIFICDIVYKEILNNYKKQLNEINI</sequence>
<accession>A0A9P2G6R2</accession>
<protein>
    <submittedName>
        <fullName evidence="1">Uncharacterized protein</fullName>
    </submittedName>
</protein>
<dbReference type="RefSeq" id="WP_003375582.1">
    <property type="nucleotide sequence ID" value="NZ_ACSJ01000007.1"/>
</dbReference>